<evidence type="ECO:0000313" key="5">
    <source>
        <dbReference type="Proteomes" id="UP001216579"/>
    </source>
</evidence>
<feature type="compositionally biased region" description="Basic and acidic residues" evidence="1">
    <location>
        <begin position="499"/>
        <end position="510"/>
    </location>
</feature>
<feature type="domain" description="Putative T7SS secretion signal" evidence="3">
    <location>
        <begin position="16"/>
        <end position="260"/>
    </location>
</feature>
<dbReference type="Proteomes" id="UP001216579">
    <property type="component" value="Unassembled WGS sequence"/>
</dbReference>
<dbReference type="Gene3D" id="1.10.287.1060">
    <property type="entry name" value="ESAT-6-like"/>
    <property type="match status" value="1"/>
</dbReference>
<dbReference type="InterPro" id="IPR049082">
    <property type="entry name" value="T7SS_signal"/>
</dbReference>
<sequence length="613" mass="66373">MSGLSDFTDYVGNKLEGAVKGGEKALGSFVDTSAHGLGWGLNELGLHKYARKVESFGDHVADHLGVQIPEQELGESDVPSDLVHGDVKGIQAAAKHLHNFSSAFQETSRGLRGLDTDHWKGEAADAFHHKFAPHPAQWSRAADACEVAAKALSAYADTVHWAQGQAQRAIDTYQKAKTASDEARDAYNKKVEAYNKALSDNRKQDSGAQPVDPGPFHDPGEAGMKEAVDILHEARRQRDTQAAVARKSITEATKTAPKEPTFLHRMEDDYVDGMSGETIFAEHFVGGFVKGLGDMVKFARSVSPTDPYNLSHPWVYLDHVNTVDMGLLHAANHPMDLVKSIIGSGWSTDPGQAFGRLMSNLVTVPATDGASATDGLLVDAAKNAPEAAVQDASKAASQELAERAAAQSTRFSEIRNSLQGGPFGLREPKAIDQVLLEKAMPRDAAGQYQKFADPRDNWFQLQNDGGPTMPGRSNNCVDTGRAFYETWHGNPQVSAPRTLDPHPEEPYDRVSGERNAVQNVEYWTGARLRDSGAGPQGFQQIAHELQQTGHGASSVIFVDWPGGGGHVFNAVNYRGEVLWIDAQSRVVSAVPIHVNNVRVQHVTIGANRQPVIP</sequence>
<keyword evidence="5" id="KW-1185">Reference proteome</keyword>
<name>A0ABT5ZQF1_9ACTN</name>
<evidence type="ECO:0000256" key="1">
    <source>
        <dbReference type="SAM" id="MobiDB-lite"/>
    </source>
</evidence>
<evidence type="ECO:0000259" key="3">
    <source>
        <dbReference type="Pfam" id="PF21725"/>
    </source>
</evidence>
<dbReference type="InterPro" id="IPR028908">
    <property type="entry name" value="Tox-PL_dom"/>
</dbReference>
<reference evidence="4 5" key="1">
    <citation type="submission" date="2023-03" db="EMBL/GenBank/DDBJ databases">
        <title>Draft genome sequence of Streptomyces sp. RB6PN23 isolated from peat swamp forest in Thailand.</title>
        <authorList>
            <person name="Klaysubun C."/>
            <person name="Duangmal K."/>
        </authorList>
    </citation>
    <scope>NUCLEOTIDE SEQUENCE [LARGE SCALE GENOMIC DNA]</scope>
    <source>
        <strain evidence="4 5">RB6PN23</strain>
    </source>
</reference>
<evidence type="ECO:0000259" key="2">
    <source>
        <dbReference type="Pfam" id="PF15644"/>
    </source>
</evidence>
<protein>
    <submittedName>
        <fullName evidence="4">Toxin glutamine deamidase domain-containing protein</fullName>
    </submittedName>
</protein>
<dbReference type="RefSeq" id="WP_276095153.1">
    <property type="nucleotide sequence ID" value="NZ_JARJBC010000015.1"/>
</dbReference>
<organism evidence="4 5">
    <name type="scientific">Streptomyces silvisoli</name>
    <dbReference type="NCBI Taxonomy" id="3034235"/>
    <lineage>
        <taxon>Bacteria</taxon>
        <taxon>Bacillati</taxon>
        <taxon>Actinomycetota</taxon>
        <taxon>Actinomycetes</taxon>
        <taxon>Kitasatosporales</taxon>
        <taxon>Streptomycetaceae</taxon>
        <taxon>Streptomyces</taxon>
    </lineage>
</organism>
<evidence type="ECO:0000313" key="4">
    <source>
        <dbReference type="EMBL" id="MDF3292037.1"/>
    </source>
</evidence>
<dbReference type="Pfam" id="PF15644">
    <property type="entry name" value="Gln_amidase"/>
    <property type="match status" value="1"/>
</dbReference>
<gene>
    <name evidence="4" type="ORF">P3G67_22960</name>
</gene>
<feature type="domain" description="Tox-PL" evidence="2">
    <location>
        <begin position="474"/>
        <end position="585"/>
    </location>
</feature>
<dbReference type="Pfam" id="PF21725">
    <property type="entry name" value="T7SS_signal"/>
    <property type="match status" value="1"/>
</dbReference>
<feature type="region of interest" description="Disordered" evidence="1">
    <location>
        <begin position="198"/>
        <end position="222"/>
    </location>
</feature>
<comment type="caution">
    <text evidence="4">The sequence shown here is derived from an EMBL/GenBank/DDBJ whole genome shotgun (WGS) entry which is preliminary data.</text>
</comment>
<feature type="region of interest" description="Disordered" evidence="1">
    <location>
        <begin position="491"/>
        <end position="510"/>
    </location>
</feature>
<proteinExistence type="predicted"/>
<dbReference type="EMBL" id="JARJBC010000015">
    <property type="protein sequence ID" value="MDF3292037.1"/>
    <property type="molecule type" value="Genomic_DNA"/>
</dbReference>
<accession>A0ABT5ZQF1</accession>